<dbReference type="AlphaFoldDB" id="A0A1F8DY89"/>
<dbReference type="Gene3D" id="3.30.1490.110">
    <property type="match status" value="1"/>
</dbReference>
<proteinExistence type="inferred from homology"/>
<evidence type="ECO:0000313" key="9">
    <source>
        <dbReference type="Proteomes" id="UP000177011"/>
    </source>
</evidence>
<keyword evidence="3 5" id="KW-0472">Membrane</keyword>
<dbReference type="InterPro" id="IPR050696">
    <property type="entry name" value="FtsA/MreB"/>
</dbReference>
<dbReference type="Gene3D" id="3.30.420.40">
    <property type="match status" value="1"/>
</dbReference>
<evidence type="ECO:0000256" key="5">
    <source>
        <dbReference type="HAMAP-Rule" id="MF_02033"/>
    </source>
</evidence>
<evidence type="ECO:0000256" key="3">
    <source>
        <dbReference type="ARBA" id="ARBA00023136"/>
    </source>
</evidence>
<protein>
    <recommendedName>
        <fullName evidence="5 6">Cell division protein FtsA</fullName>
    </recommendedName>
</protein>
<comment type="subcellular location">
    <subcellularLocation>
        <location evidence="5">Cell membrane</location>
        <topology evidence="5">Peripheral membrane protein</topology>
        <orientation evidence="5">Cytoplasmic side</orientation>
    </subcellularLocation>
    <text evidence="5">Localizes to the Z ring in an FtsZ-dependent manner. Targeted to the membrane through a conserved C-terminal amphipathic helix.</text>
</comment>
<comment type="similarity">
    <text evidence="5 6">Belongs to the FtsA/MreB family.</text>
</comment>
<dbReference type="SUPFAM" id="SSF53067">
    <property type="entry name" value="Actin-like ATPase domain"/>
    <property type="match status" value="2"/>
</dbReference>
<evidence type="ECO:0000256" key="4">
    <source>
        <dbReference type="ARBA" id="ARBA00023306"/>
    </source>
</evidence>
<accession>A0A1F8DY89</accession>
<evidence type="ECO:0000259" key="7">
    <source>
        <dbReference type="SMART" id="SM00842"/>
    </source>
</evidence>
<keyword evidence="1 5" id="KW-1003">Cell membrane</keyword>
<comment type="subunit">
    <text evidence="5">Self-interacts. Interacts with FtsZ.</text>
</comment>
<dbReference type="GO" id="GO:0009898">
    <property type="term" value="C:cytoplasmic side of plasma membrane"/>
    <property type="evidence" value="ECO:0007669"/>
    <property type="project" value="UniProtKB-UniRule"/>
</dbReference>
<dbReference type="GO" id="GO:0032153">
    <property type="term" value="C:cell division site"/>
    <property type="evidence" value="ECO:0007669"/>
    <property type="project" value="UniProtKB-UniRule"/>
</dbReference>
<evidence type="ECO:0000313" key="8">
    <source>
        <dbReference type="EMBL" id="OGM93524.1"/>
    </source>
</evidence>
<comment type="caution">
    <text evidence="8">The sequence shown here is derived from an EMBL/GenBank/DDBJ whole genome shotgun (WGS) entry which is preliminary data.</text>
</comment>
<dbReference type="HAMAP" id="MF_02033">
    <property type="entry name" value="FtsA"/>
    <property type="match status" value="1"/>
</dbReference>
<dbReference type="Pfam" id="PF14450">
    <property type="entry name" value="FtsA"/>
    <property type="match status" value="1"/>
</dbReference>
<comment type="function">
    <text evidence="5 6">Cell division protein that is involved in the assembly of the Z ring. May serve as a membrane anchor for the Z ring.</text>
</comment>
<dbReference type="PANTHER" id="PTHR32432:SF4">
    <property type="entry name" value="CELL DIVISION PROTEIN FTSA"/>
    <property type="match status" value="1"/>
</dbReference>
<dbReference type="EMBL" id="MGIS01000011">
    <property type="protein sequence ID" value="OGM93524.1"/>
    <property type="molecule type" value="Genomic_DNA"/>
</dbReference>
<sequence>MPELTLASIDVGSSNIRLLLADVTEQGLLRPRALVVEPSAGLRYGHIVSEEAVSRSIATAIREAEKISGTRIKRVVVGAGGVALGTTLVSATVAISRADSEVTDVDLERIQTESESRVLEAGNTKIIHTIPLEYKIDGKKIIGRPGGVRGGKLEAKTFFITQSSTHFKKLLKAVEGARVEVEDVFAEPMAESVVAASNLQKNAGCIIANIGAETVTISVFEDGIPKQVEVFKIGSVDLTHDIALGLRIPIEEAEEIKVGAKSVGQQKTNQKKIKEIVEARLSDIFEVIDNHLKKIGRSGLLPAGIILTGGGALVADIDELARKHLRLPAIVAKNTSVYLTKARSLSGLSKEEHRQALTERELLEAITGPEWSVAYGLLVLGSEMMEEDESMGSRLARTTRGHLSRWIQQFLP</sequence>
<keyword evidence="4 5" id="KW-0131">Cell cycle</keyword>
<dbReference type="InterPro" id="IPR043129">
    <property type="entry name" value="ATPase_NBD"/>
</dbReference>
<gene>
    <name evidence="5" type="primary">ftsA</name>
    <name evidence="8" type="ORF">A2935_04210</name>
</gene>
<evidence type="ECO:0000256" key="6">
    <source>
        <dbReference type="PIRNR" id="PIRNR003101"/>
    </source>
</evidence>
<dbReference type="PANTHER" id="PTHR32432">
    <property type="entry name" value="CELL DIVISION PROTEIN FTSA-RELATED"/>
    <property type="match status" value="1"/>
</dbReference>
<dbReference type="PIRSF" id="PIRSF003101">
    <property type="entry name" value="FtsA"/>
    <property type="match status" value="1"/>
</dbReference>
<organism evidence="8 9">
    <name type="scientific">Candidatus Wolfebacteria bacterium RIFCSPLOWO2_01_FULL_47_17b</name>
    <dbReference type="NCBI Taxonomy" id="1802558"/>
    <lineage>
        <taxon>Bacteria</taxon>
        <taxon>Candidatus Wolfeibacteriota</taxon>
    </lineage>
</organism>
<dbReference type="SMART" id="SM00842">
    <property type="entry name" value="FtsA"/>
    <property type="match status" value="1"/>
</dbReference>
<evidence type="ECO:0000256" key="1">
    <source>
        <dbReference type="ARBA" id="ARBA00022475"/>
    </source>
</evidence>
<dbReference type="Proteomes" id="UP000177011">
    <property type="component" value="Unassembled WGS sequence"/>
</dbReference>
<dbReference type="InterPro" id="IPR020823">
    <property type="entry name" value="Cell_div_FtsA"/>
</dbReference>
<name>A0A1F8DY89_9BACT</name>
<dbReference type="GO" id="GO:0043093">
    <property type="term" value="P:FtsZ-dependent cytokinesis"/>
    <property type="evidence" value="ECO:0007669"/>
    <property type="project" value="UniProtKB-UniRule"/>
</dbReference>
<dbReference type="Pfam" id="PF02491">
    <property type="entry name" value="SHS2_FTSA"/>
    <property type="match status" value="1"/>
</dbReference>
<reference evidence="8 9" key="1">
    <citation type="journal article" date="2016" name="Nat. Commun.">
        <title>Thousands of microbial genomes shed light on interconnected biogeochemical processes in an aquifer system.</title>
        <authorList>
            <person name="Anantharaman K."/>
            <person name="Brown C.T."/>
            <person name="Hug L.A."/>
            <person name="Sharon I."/>
            <person name="Castelle C.J."/>
            <person name="Probst A.J."/>
            <person name="Thomas B.C."/>
            <person name="Singh A."/>
            <person name="Wilkins M.J."/>
            <person name="Karaoz U."/>
            <person name="Brodie E.L."/>
            <person name="Williams K.H."/>
            <person name="Hubbard S.S."/>
            <person name="Banfield J.F."/>
        </authorList>
    </citation>
    <scope>NUCLEOTIDE SEQUENCE [LARGE SCALE GENOMIC DNA]</scope>
</reference>
<dbReference type="InterPro" id="IPR003494">
    <property type="entry name" value="SHS2_FtsA"/>
</dbReference>
<keyword evidence="2 5" id="KW-0132">Cell division</keyword>
<feature type="domain" description="SHS2" evidence="7">
    <location>
        <begin position="6"/>
        <end position="195"/>
    </location>
</feature>
<evidence type="ECO:0000256" key="2">
    <source>
        <dbReference type="ARBA" id="ARBA00022618"/>
    </source>
</evidence>